<reference evidence="3" key="1">
    <citation type="submission" date="2024-04" db="EMBL/GenBank/DDBJ databases">
        <title>Salinicola lusitanus LLJ914,a marine bacterium isolated from the Okinawa Trough.</title>
        <authorList>
            <person name="Li J."/>
        </authorList>
    </citation>
    <scope>NUCLEOTIDE SEQUENCE [LARGE SCALE GENOMIC DNA]</scope>
</reference>
<feature type="region of interest" description="Disordered" evidence="1">
    <location>
        <begin position="558"/>
        <end position="577"/>
    </location>
</feature>
<evidence type="ECO:0008006" key="4">
    <source>
        <dbReference type="Google" id="ProtNLM"/>
    </source>
</evidence>
<feature type="compositionally biased region" description="Basic and acidic residues" evidence="1">
    <location>
        <begin position="335"/>
        <end position="354"/>
    </location>
</feature>
<feature type="region of interest" description="Disordered" evidence="1">
    <location>
        <begin position="63"/>
        <end position="125"/>
    </location>
</feature>
<sequence length="906" mass="103262">MFTQNTVRTTSCCYPPLPRSIWIHPYAPPDEYDLVCKSIWLKAKKTKELLDTWHRLYSNNVRLHSSESSDSSDNSDSMSAERDKQTAKKPKKHAHPDTAKTQQHQLMQQLQQPPEEQKQQLQRQQQQQQHKQQQQQQQQQQQKQQQQQQQKQLQQQQQQQQRQKQEQEQIEQQALSKESRLYRFYRSDFRQPLTTGPTPPPRARIETQTIPEESETHTKDERNVVTQKQTTKHSEPVEPIPVNTDRHKTDKTKGSSEVSHSKTEGTVACSSQKDLCFSAPKLARDEQKAKEKRSGAHADTAKIQHNQKQQPPQQPSQKLQQQKQQQRQKQQQEQLKQEALSKESRLYRFYRSDLRQPLTTGPTVRPRPLIVTQTIPEEPETQDERNVVAQESTTKESQTVKPLYVDIPRNLKDKPKPAAHSSQESLSSDTDTTKTSNSTSPSETSPDNNYFTPSKLARYQYESEDEPEISSRYSNTRSSSNDSTFLPSIRSAATDSEDEVVLSDMEDEETEEEEQTSDDQISIRSLDLSQFCTNFVNARQKVVAENVSKKQIEGSRDIPLLTEEEQDPKKRLEDSSLSQNIQRMQLNTNAPTENNVSNAKPQDYKRPNTGHFYQENVTPTTENKPDKDSSACAGAHKPVVNIQNLDQLRKLIITTVNGILSEETTTAKKESCTEETSSSSPNTEFPKLSNTVDAKRKATMNKTPIKQAQGSWKTPLCVKPKQEQEKKKPADNPACRIMHNEPPKNGSVHQQNETKMTEHKPCVSHVDPRLQKNLARPNVVKEDQPKEQSRTFQRLSCPLSAEFPRLCNTVDPKRKAVMENPPKKQIRGPWEIPLSEQQTQEGPSICTGVQKLVVDLQTLVQASQLVSVPISSEPPAAINQLALGDKNTAKSFSPVLIFHSAYPTTV</sequence>
<feature type="compositionally biased region" description="Low complexity" evidence="1">
    <location>
        <begin position="66"/>
        <end position="78"/>
    </location>
</feature>
<dbReference type="EMBL" id="JBBPFD010000014">
    <property type="protein sequence ID" value="KAK7898386.1"/>
    <property type="molecule type" value="Genomic_DNA"/>
</dbReference>
<accession>A0AAW0NKK5</accession>
<evidence type="ECO:0000313" key="3">
    <source>
        <dbReference type="Proteomes" id="UP001460270"/>
    </source>
</evidence>
<name>A0AAW0NKK5_9GOBI</name>
<feature type="compositionally biased region" description="Basic and acidic residues" evidence="1">
    <location>
        <begin position="282"/>
        <end position="302"/>
    </location>
</feature>
<feature type="compositionally biased region" description="Polar residues" evidence="1">
    <location>
        <begin position="585"/>
        <end position="600"/>
    </location>
</feature>
<feature type="region of interest" description="Disordered" evidence="1">
    <location>
        <begin position="585"/>
        <end position="632"/>
    </location>
</feature>
<dbReference type="Proteomes" id="UP001460270">
    <property type="component" value="Unassembled WGS sequence"/>
</dbReference>
<comment type="caution">
    <text evidence="2">The sequence shown here is derived from an EMBL/GenBank/DDBJ whole genome shotgun (WGS) entry which is preliminary data.</text>
</comment>
<feature type="region of interest" description="Disordered" evidence="1">
    <location>
        <begin position="664"/>
        <end position="792"/>
    </location>
</feature>
<proteinExistence type="predicted"/>
<feature type="compositionally biased region" description="Basic and acidic residues" evidence="1">
    <location>
        <begin position="177"/>
        <end position="189"/>
    </location>
</feature>
<feature type="compositionally biased region" description="Polar residues" evidence="1">
    <location>
        <begin position="389"/>
        <end position="400"/>
    </location>
</feature>
<organism evidence="2 3">
    <name type="scientific">Mugilogobius chulae</name>
    <name type="common">yellowstripe goby</name>
    <dbReference type="NCBI Taxonomy" id="88201"/>
    <lineage>
        <taxon>Eukaryota</taxon>
        <taxon>Metazoa</taxon>
        <taxon>Chordata</taxon>
        <taxon>Craniata</taxon>
        <taxon>Vertebrata</taxon>
        <taxon>Euteleostomi</taxon>
        <taxon>Actinopterygii</taxon>
        <taxon>Neopterygii</taxon>
        <taxon>Teleostei</taxon>
        <taxon>Neoteleostei</taxon>
        <taxon>Acanthomorphata</taxon>
        <taxon>Gobiaria</taxon>
        <taxon>Gobiiformes</taxon>
        <taxon>Gobioidei</taxon>
        <taxon>Gobiidae</taxon>
        <taxon>Gobionellinae</taxon>
        <taxon>Mugilogobius</taxon>
    </lineage>
</organism>
<feature type="compositionally biased region" description="Low complexity" evidence="1">
    <location>
        <begin position="307"/>
        <end position="334"/>
    </location>
</feature>
<evidence type="ECO:0000313" key="2">
    <source>
        <dbReference type="EMBL" id="KAK7898386.1"/>
    </source>
</evidence>
<feature type="compositionally biased region" description="Basic and acidic residues" evidence="1">
    <location>
        <begin position="214"/>
        <end position="223"/>
    </location>
</feature>
<feature type="compositionally biased region" description="Basic and acidic residues" evidence="1">
    <location>
        <begin position="244"/>
        <end position="263"/>
    </location>
</feature>
<feature type="compositionally biased region" description="Basic and acidic residues" evidence="1">
    <location>
        <begin position="720"/>
        <end position="730"/>
    </location>
</feature>
<feature type="compositionally biased region" description="Low complexity" evidence="1">
    <location>
        <begin position="674"/>
        <end position="684"/>
    </location>
</feature>
<keyword evidence="3" id="KW-1185">Reference proteome</keyword>
<feature type="compositionally biased region" description="Polar residues" evidence="1">
    <location>
        <begin position="700"/>
        <end position="712"/>
    </location>
</feature>
<feature type="compositionally biased region" description="Acidic residues" evidence="1">
    <location>
        <begin position="495"/>
        <end position="517"/>
    </location>
</feature>
<feature type="compositionally biased region" description="Low complexity" evidence="1">
    <location>
        <begin position="424"/>
        <end position="449"/>
    </location>
</feature>
<feature type="compositionally biased region" description="Low complexity" evidence="1">
    <location>
        <begin position="470"/>
        <end position="484"/>
    </location>
</feature>
<feature type="region of interest" description="Disordered" evidence="1">
    <location>
        <begin position="177"/>
        <end position="523"/>
    </location>
</feature>
<protein>
    <recommendedName>
        <fullName evidence="4">Mediator of RNA polymerase II transcription subunit 26</fullName>
    </recommendedName>
</protein>
<feature type="compositionally biased region" description="Low complexity" evidence="1">
    <location>
        <begin position="102"/>
        <end position="125"/>
    </location>
</feature>
<feature type="compositionally biased region" description="Basic and acidic residues" evidence="1">
    <location>
        <begin position="755"/>
        <end position="770"/>
    </location>
</feature>
<feature type="compositionally biased region" description="Basic and acidic residues" evidence="1">
    <location>
        <begin position="779"/>
        <end position="789"/>
    </location>
</feature>
<dbReference type="AlphaFoldDB" id="A0AAW0NKK5"/>
<evidence type="ECO:0000256" key="1">
    <source>
        <dbReference type="SAM" id="MobiDB-lite"/>
    </source>
</evidence>
<gene>
    <name evidence="2" type="ORF">WMY93_019239</name>
</gene>